<dbReference type="PANTHER" id="PTHR10622:SF10">
    <property type="entry name" value="HET DOMAIN-CONTAINING PROTEIN"/>
    <property type="match status" value="1"/>
</dbReference>
<reference evidence="2" key="1">
    <citation type="journal article" date="2021" name="Nat. Commun.">
        <title>Genetic determinants of endophytism in the Arabidopsis root mycobiome.</title>
        <authorList>
            <person name="Mesny F."/>
            <person name="Miyauchi S."/>
            <person name="Thiergart T."/>
            <person name="Pickel B."/>
            <person name="Atanasova L."/>
            <person name="Karlsson M."/>
            <person name="Huettel B."/>
            <person name="Barry K.W."/>
            <person name="Haridas S."/>
            <person name="Chen C."/>
            <person name="Bauer D."/>
            <person name="Andreopoulos W."/>
            <person name="Pangilinan J."/>
            <person name="LaButti K."/>
            <person name="Riley R."/>
            <person name="Lipzen A."/>
            <person name="Clum A."/>
            <person name="Drula E."/>
            <person name="Henrissat B."/>
            <person name="Kohler A."/>
            <person name="Grigoriev I.V."/>
            <person name="Martin F.M."/>
            <person name="Hacquard S."/>
        </authorList>
    </citation>
    <scope>NUCLEOTIDE SEQUENCE</scope>
    <source>
        <strain evidence="2">MPI-CAGE-AT-0016</strain>
    </source>
</reference>
<dbReference type="InterPro" id="IPR010730">
    <property type="entry name" value="HET"/>
</dbReference>
<feature type="domain" description="Heterokaryon incompatibility" evidence="1">
    <location>
        <begin position="24"/>
        <end position="117"/>
    </location>
</feature>
<evidence type="ECO:0000313" key="3">
    <source>
        <dbReference type="Proteomes" id="UP000813385"/>
    </source>
</evidence>
<evidence type="ECO:0000313" key="2">
    <source>
        <dbReference type="EMBL" id="KAH7349796.1"/>
    </source>
</evidence>
<sequence length="413" mass="46041">MRCLNTTTFEIREADQAWFKHHGYAILSHRWQQSEVLFDQATRCANDLRRTTGRHANAGMDKILGACITARQLSIEWMWIDSCCINKTYSAELLEALNSMFNWYKDAVVCITFLGDVISRGPTSASPDSPAVFHDERTGKPSVWFTRGWTLQELLAPTKMYFYDANWRFFGSRTQLAVALARITGIARPYLTGERHFRDACIATKMSWMAGRTTTREEDMAYSMAGIFNVSLDAQYGEGRNAFMRLQRALLAKNDESLFAWKMPVAGLPGDHDHRVPIPSVGLGPREWGLLAASPAWFADCGRMTSRGGRGIIRPEGGLGLTPQGISGYIARRDALVTKMFSSRTKSASTNLALNCWEEDAAGNLKAVQVALRPVSRNPAIFVRTECQAYDLVDGIKSTSASAFGTVMQPELY</sequence>
<evidence type="ECO:0000259" key="1">
    <source>
        <dbReference type="Pfam" id="PF06985"/>
    </source>
</evidence>
<name>A0A8K0T697_9PEZI</name>
<comment type="caution">
    <text evidence="2">The sequence shown here is derived from an EMBL/GenBank/DDBJ whole genome shotgun (WGS) entry which is preliminary data.</text>
</comment>
<dbReference type="AlphaFoldDB" id="A0A8K0T697"/>
<organism evidence="2 3">
    <name type="scientific">Plectosphaerella cucumerina</name>
    <dbReference type="NCBI Taxonomy" id="40658"/>
    <lineage>
        <taxon>Eukaryota</taxon>
        <taxon>Fungi</taxon>
        <taxon>Dikarya</taxon>
        <taxon>Ascomycota</taxon>
        <taxon>Pezizomycotina</taxon>
        <taxon>Sordariomycetes</taxon>
        <taxon>Hypocreomycetidae</taxon>
        <taxon>Glomerellales</taxon>
        <taxon>Plectosphaerellaceae</taxon>
        <taxon>Plectosphaerella</taxon>
    </lineage>
</organism>
<dbReference type="EMBL" id="JAGPXD010000006">
    <property type="protein sequence ID" value="KAH7349796.1"/>
    <property type="molecule type" value="Genomic_DNA"/>
</dbReference>
<protein>
    <submittedName>
        <fullName evidence="2">Heterokaryon incompatibility protein-domain-containing protein</fullName>
    </submittedName>
</protein>
<dbReference type="PANTHER" id="PTHR10622">
    <property type="entry name" value="HET DOMAIN-CONTAINING PROTEIN"/>
    <property type="match status" value="1"/>
</dbReference>
<dbReference type="OrthoDB" id="4849427at2759"/>
<dbReference type="Pfam" id="PF06985">
    <property type="entry name" value="HET"/>
    <property type="match status" value="1"/>
</dbReference>
<accession>A0A8K0T697</accession>
<keyword evidence="3" id="KW-1185">Reference proteome</keyword>
<proteinExistence type="predicted"/>
<dbReference type="Proteomes" id="UP000813385">
    <property type="component" value="Unassembled WGS sequence"/>
</dbReference>
<gene>
    <name evidence="2" type="ORF">B0T11DRAFT_289909</name>
</gene>